<feature type="domain" description="SUN" evidence="8">
    <location>
        <begin position="484"/>
        <end position="655"/>
    </location>
</feature>
<feature type="region of interest" description="Disordered" evidence="6">
    <location>
        <begin position="1"/>
        <end position="117"/>
    </location>
</feature>
<sequence>MADGNAYSRRLRSRRRSDSTSSEDEDELEHITRGGGRRYGVYTPPVQRTLAEDLEEDEDDSDFEELDDYGDTVYRSTTYRPPLVGQDDAEEHEHVHEDEEEDAEEQQTPEQDVRRSELKKRAAGAAAYFKEPQDGSGLWQKVKSSKLVKTGLKYLRRLWRFILRNSFMAVNVLWLLAPLCCFVLAITVPQYVTTAIQYVDVLSSKVIGTHGSADTDVDKGAMRSVVQEMVDLQLVGMNEQIGLLRQTVQEQEREIEALKLLHDTLRHDHLEAQQKFSLAEPDSTITVHIEKVVAKHTEKLWEKFLDTTSQLQQDLKTATKQQSVLSSVVKEQEEKMDTVHNIVKKTASAPTPDVATENARTRETRKEFADWRDSFERELQAEMQRKVQDIENRMSRVLQEEKEALSSSADALRGLDATDPGILRVIEVAVQAVEIKKTGRVDHAALANGASVIHSERDLLYQDSLSPIQKFAVSLAQLLGGLNDAEDDDRFTSPSYRRAPAPILGLLLSSGDNPWWLSRHNGRPETALSETMEMGSCWGVAGSSGRLSVKFSQQIVVDSITIDHIPAQIASDFSSAPKEFRVLGISGHPLRETVEFIPFGNFSYASNGPASQTFKLTSMLSKRSAIDGITLEVLSNHGHPEYTCLYRFRVHGQPV</sequence>
<dbReference type="AlphaFoldDB" id="A0A225WMS5"/>
<dbReference type="EMBL" id="NBNE01000513">
    <property type="protein sequence ID" value="OWZ18941.1"/>
    <property type="molecule type" value="Genomic_DNA"/>
</dbReference>
<evidence type="ECO:0000259" key="8">
    <source>
        <dbReference type="PROSITE" id="PS51469"/>
    </source>
</evidence>
<evidence type="ECO:0000256" key="5">
    <source>
        <dbReference type="SAM" id="Coils"/>
    </source>
</evidence>
<reference evidence="10" key="1">
    <citation type="submission" date="2017-03" db="EMBL/GenBank/DDBJ databases">
        <title>Phytopthora megakarya and P. palmivora, two closely related causual agents of cacao black pod achieved similar genome size and gene model numbers by different mechanisms.</title>
        <authorList>
            <person name="Ali S."/>
            <person name="Shao J."/>
            <person name="Larry D.J."/>
            <person name="Kronmiller B."/>
            <person name="Shen D."/>
            <person name="Strem M.D."/>
            <person name="Melnick R.L."/>
            <person name="Guiltinan M.J."/>
            <person name="Tyler B.M."/>
            <person name="Meinhardt L.W."/>
            <person name="Bailey B.A."/>
        </authorList>
    </citation>
    <scope>NUCLEOTIDE SEQUENCE [LARGE SCALE GENOMIC DNA]</scope>
    <source>
        <strain evidence="10">zdho120</strain>
    </source>
</reference>
<evidence type="ECO:0000256" key="1">
    <source>
        <dbReference type="ARBA" id="ARBA00004370"/>
    </source>
</evidence>
<evidence type="ECO:0000256" key="7">
    <source>
        <dbReference type="SAM" id="Phobius"/>
    </source>
</evidence>
<keyword evidence="3 7" id="KW-1133">Transmembrane helix</keyword>
<dbReference type="GO" id="GO:0016020">
    <property type="term" value="C:membrane"/>
    <property type="evidence" value="ECO:0007669"/>
    <property type="project" value="UniProtKB-SubCell"/>
</dbReference>
<dbReference type="Proteomes" id="UP000198211">
    <property type="component" value="Unassembled WGS sequence"/>
</dbReference>
<keyword evidence="4 7" id="KW-0472">Membrane</keyword>
<dbReference type="OrthoDB" id="342281at2759"/>
<dbReference type="STRING" id="4795.A0A225WMS5"/>
<name>A0A225WMS5_9STRA</name>
<keyword evidence="5" id="KW-0175">Coiled coil</keyword>
<dbReference type="InterPro" id="IPR045119">
    <property type="entry name" value="SUN1-5"/>
</dbReference>
<feature type="compositionally biased region" description="Acidic residues" evidence="6">
    <location>
        <begin position="98"/>
        <end position="107"/>
    </location>
</feature>
<comment type="subcellular location">
    <subcellularLocation>
        <location evidence="1">Membrane</location>
    </subcellularLocation>
</comment>
<feature type="transmembrane region" description="Helical" evidence="7">
    <location>
        <begin position="166"/>
        <end position="188"/>
    </location>
</feature>
<protein>
    <recommendedName>
        <fullName evidence="8">SUN domain-containing protein</fullName>
    </recommendedName>
</protein>
<evidence type="ECO:0000313" key="9">
    <source>
        <dbReference type="EMBL" id="OWZ18941.1"/>
    </source>
</evidence>
<keyword evidence="2 7" id="KW-0812">Transmembrane</keyword>
<dbReference type="InterPro" id="IPR012919">
    <property type="entry name" value="SUN_dom"/>
</dbReference>
<evidence type="ECO:0000256" key="3">
    <source>
        <dbReference type="ARBA" id="ARBA00022989"/>
    </source>
</evidence>
<dbReference type="PROSITE" id="PS51469">
    <property type="entry name" value="SUN"/>
    <property type="match status" value="1"/>
</dbReference>
<evidence type="ECO:0000256" key="6">
    <source>
        <dbReference type="SAM" id="MobiDB-lite"/>
    </source>
</evidence>
<proteinExistence type="predicted"/>
<dbReference type="Pfam" id="PF07738">
    <property type="entry name" value="Sad1_UNC"/>
    <property type="match status" value="1"/>
</dbReference>
<dbReference type="Gene3D" id="2.60.120.260">
    <property type="entry name" value="Galactose-binding domain-like"/>
    <property type="match status" value="1"/>
</dbReference>
<dbReference type="GO" id="GO:0043495">
    <property type="term" value="F:protein-membrane adaptor activity"/>
    <property type="evidence" value="ECO:0007669"/>
    <property type="project" value="TreeGrafter"/>
</dbReference>
<comment type="caution">
    <text evidence="9">The sequence shown here is derived from an EMBL/GenBank/DDBJ whole genome shotgun (WGS) entry which is preliminary data.</text>
</comment>
<dbReference type="PANTHER" id="PTHR12911:SF8">
    <property type="entry name" value="KLAROID PROTEIN-RELATED"/>
    <property type="match status" value="1"/>
</dbReference>
<dbReference type="PANTHER" id="PTHR12911">
    <property type="entry name" value="SAD1/UNC-84-LIKE PROTEIN-RELATED"/>
    <property type="match status" value="1"/>
</dbReference>
<feature type="compositionally biased region" description="Acidic residues" evidence="6">
    <location>
        <begin position="52"/>
        <end position="70"/>
    </location>
</feature>
<organism evidence="9 10">
    <name type="scientific">Phytophthora megakarya</name>
    <dbReference type="NCBI Taxonomy" id="4795"/>
    <lineage>
        <taxon>Eukaryota</taxon>
        <taxon>Sar</taxon>
        <taxon>Stramenopiles</taxon>
        <taxon>Oomycota</taxon>
        <taxon>Peronosporomycetes</taxon>
        <taxon>Peronosporales</taxon>
        <taxon>Peronosporaceae</taxon>
        <taxon>Phytophthora</taxon>
    </lineage>
</organism>
<gene>
    <name evidence="9" type="ORF">PHMEG_0006890</name>
</gene>
<accession>A0A225WMS5</accession>
<dbReference type="GO" id="GO:0005635">
    <property type="term" value="C:nuclear envelope"/>
    <property type="evidence" value="ECO:0007669"/>
    <property type="project" value="UniProtKB-ARBA"/>
</dbReference>
<evidence type="ECO:0000256" key="4">
    <source>
        <dbReference type="ARBA" id="ARBA00023136"/>
    </source>
</evidence>
<feature type="coiled-coil region" evidence="5">
    <location>
        <begin position="234"/>
        <end position="268"/>
    </location>
</feature>
<keyword evidence="10" id="KW-1185">Reference proteome</keyword>
<evidence type="ECO:0000313" key="10">
    <source>
        <dbReference type="Proteomes" id="UP000198211"/>
    </source>
</evidence>
<evidence type="ECO:0000256" key="2">
    <source>
        <dbReference type="ARBA" id="ARBA00022692"/>
    </source>
</evidence>